<dbReference type="Gene3D" id="3.40.50.300">
    <property type="entry name" value="P-loop containing nucleotide triphosphate hydrolases"/>
    <property type="match status" value="1"/>
</dbReference>
<proteinExistence type="predicted"/>
<dbReference type="PANTHER" id="PTHR11669:SF8">
    <property type="entry name" value="DNA POLYMERASE III SUBUNIT DELTA"/>
    <property type="match status" value="1"/>
</dbReference>
<reference evidence="1" key="1">
    <citation type="journal article" date="2020" name="mSystems">
        <title>Genome- and Community-Level Interaction Insights into Carbon Utilization and Element Cycling Functions of Hydrothermarchaeota in Hydrothermal Sediment.</title>
        <authorList>
            <person name="Zhou Z."/>
            <person name="Liu Y."/>
            <person name="Xu W."/>
            <person name="Pan J."/>
            <person name="Luo Z.H."/>
            <person name="Li M."/>
        </authorList>
    </citation>
    <scope>NUCLEOTIDE SEQUENCE [LARGE SCALE GENOMIC DNA]</scope>
    <source>
        <strain evidence="1">SpSt-902</strain>
    </source>
</reference>
<organism evidence="1">
    <name type="scientific">Leptospirillum ferriphilum</name>
    <dbReference type="NCBI Taxonomy" id="178606"/>
    <lineage>
        <taxon>Bacteria</taxon>
        <taxon>Pseudomonadati</taxon>
        <taxon>Nitrospirota</taxon>
        <taxon>Nitrospiria</taxon>
        <taxon>Nitrospirales</taxon>
        <taxon>Nitrospiraceae</taxon>
        <taxon>Leptospirillum</taxon>
    </lineage>
</organism>
<dbReference type="InterPro" id="IPR050238">
    <property type="entry name" value="DNA_Rep/Repair_Clamp_Loader"/>
</dbReference>
<accession>A0A7C3QY78</accession>
<evidence type="ECO:0008006" key="2">
    <source>
        <dbReference type="Google" id="ProtNLM"/>
    </source>
</evidence>
<sequence length="341" mass="38073">MHEGREIMTEGFGLLPRLLQVAKRPSIPSTYLFQGPEGLGKKRTAFLWSRSLLCLHPGHPDNNPCPSCAIFDKSLPDGNPRHPDVLFLSPREETHIAIDETRRFISELANAPLSGSRRVGIIDDAHTLTENAANSLLKTLEDPPEKTVLILVTHLPQSLLPTIRSRAVSISFTTRSREEMEKILDESGAGRLSREERDMILLLSRGAPGQLRSLLDSPQRPNFGRIPRVLTARQKTAPFDADLLPYLSEPEGFSCLGDVLESLLLDLYRLEASPEARTSMPVPPGLVDSVSHLKREEFHDRVQELRALAIYNINRSMAVEELLWDWNETLASGNDEPSKTA</sequence>
<comment type="caution">
    <text evidence="1">The sequence shown here is derived from an EMBL/GenBank/DDBJ whole genome shotgun (WGS) entry which is preliminary data.</text>
</comment>
<dbReference type="AlphaFoldDB" id="A0A7C3QY78"/>
<protein>
    <recommendedName>
        <fullName evidence="2">DNA-directed DNA polymerase</fullName>
    </recommendedName>
</protein>
<name>A0A7C3QY78_9BACT</name>
<dbReference type="GO" id="GO:0006261">
    <property type="term" value="P:DNA-templated DNA replication"/>
    <property type="evidence" value="ECO:0007669"/>
    <property type="project" value="TreeGrafter"/>
</dbReference>
<dbReference type="EMBL" id="DTMM01000020">
    <property type="protein sequence ID" value="HFT92554.1"/>
    <property type="molecule type" value="Genomic_DNA"/>
</dbReference>
<dbReference type="Pfam" id="PF13177">
    <property type="entry name" value="DNA_pol3_delta2"/>
    <property type="match status" value="1"/>
</dbReference>
<dbReference type="SUPFAM" id="SSF52540">
    <property type="entry name" value="P-loop containing nucleoside triphosphate hydrolases"/>
    <property type="match status" value="1"/>
</dbReference>
<dbReference type="InterPro" id="IPR027417">
    <property type="entry name" value="P-loop_NTPase"/>
</dbReference>
<dbReference type="PANTHER" id="PTHR11669">
    <property type="entry name" value="REPLICATION FACTOR C / DNA POLYMERASE III GAMMA-TAU SUBUNIT"/>
    <property type="match status" value="1"/>
</dbReference>
<gene>
    <name evidence="1" type="ORF">ENX03_01175</name>
</gene>
<evidence type="ECO:0000313" key="1">
    <source>
        <dbReference type="EMBL" id="HFT92554.1"/>
    </source>
</evidence>